<dbReference type="InterPro" id="IPR029030">
    <property type="entry name" value="Caspase-like_dom_sf"/>
</dbReference>
<proteinExistence type="predicted"/>
<dbReference type="RefSeq" id="WP_256616790.1">
    <property type="nucleotide sequence ID" value="NZ_JANIBK010000153.1"/>
</dbReference>
<dbReference type="Proteomes" id="UP001524586">
    <property type="component" value="Unassembled WGS sequence"/>
</dbReference>
<evidence type="ECO:0000256" key="1">
    <source>
        <dbReference type="SAM" id="MobiDB-lite"/>
    </source>
</evidence>
<evidence type="ECO:0000313" key="3">
    <source>
        <dbReference type="EMBL" id="MCQ8130363.1"/>
    </source>
</evidence>
<organism evidence="3 4">
    <name type="scientific">Methylomonas rivi</name>
    <dbReference type="NCBI Taxonomy" id="2952226"/>
    <lineage>
        <taxon>Bacteria</taxon>
        <taxon>Pseudomonadati</taxon>
        <taxon>Pseudomonadota</taxon>
        <taxon>Gammaproteobacteria</taxon>
        <taxon>Methylococcales</taxon>
        <taxon>Methylococcaceae</taxon>
        <taxon>Methylomonas</taxon>
    </lineage>
</organism>
<evidence type="ECO:0000259" key="2">
    <source>
        <dbReference type="Pfam" id="PF00656"/>
    </source>
</evidence>
<dbReference type="Gene3D" id="3.40.50.1460">
    <property type="match status" value="1"/>
</dbReference>
<feature type="region of interest" description="Disordered" evidence="1">
    <location>
        <begin position="86"/>
        <end position="106"/>
    </location>
</feature>
<accession>A0ABT1U931</accession>
<comment type="caution">
    <text evidence="3">The sequence shown here is derived from an EMBL/GenBank/DDBJ whole genome shotgun (WGS) entry which is preliminary data.</text>
</comment>
<keyword evidence="4" id="KW-1185">Reference proteome</keyword>
<dbReference type="InterPro" id="IPR011600">
    <property type="entry name" value="Pept_C14_caspase"/>
</dbReference>
<dbReference type="EMBL" id="JANIBK010000153">
    <property type="protein sequence ID" value="MCQ8130363.1"/>
    <property type="molecule type" value="Genomic_DNA"/>
</dbReference>
<gene>
    <name evidence="3" type="ORF">NP596_18025</name>
</gene>
<name>A0ABT1U931_9GAMM</name>
<dbReference type="Pfam" id="PF00656">
    <property type="entry name" value="Peptidase_C14"/>
    <property type="match status" value="1"/>
</dbReference>
<sequence length="416" mass="45927">MRQDLSLVLDNRAANNKPGMHALVIGISAYSHLPKASDGIGDPVFKMGGLASPALTAWKIGEWLRDPNTLLEYPLKTLRLLTSPDPQEIISGHPDAQSNPPSPATRDNIQYALRRWRDDARQEPNGCTFFYFGGHGLRADNNDAIILAEDFLEPDWTNLDRTLKFLDVINGMAPNASQAKISKVQFYFLDCCRNKPADKNLTDLDLARVRGTFLESGDGPDLRTRMAYFATVDGGTAISRAGNLTYFGDMLLEAVTTGASNGLEPGQPHPRGKTRFPVTGPSLTQFFERRRKQRGLDPIEAAAIYGRSGKLEILCWLQTPPLIDITFVIADPELREDALVTLKSDSGLIIQVQQPVQNGQNLFKDLPMGRYEILVRSISNVVDPLTFGVQYITPNSPDPWLLSLDMAMPYLSGGVT</sequence>
<dbReference type="SUPFAM" id="SSF52129">
    <property type="entry name" value="Caspase-like"/>
    <property type="match status" value="1"/>
</dbReference>
<protein>
    <submittedName>
        <fullName evidence="3">Caspase family protein</fullName>
    </submittedName>
</protein>
<feature type="domain" description="Peptidase C14 caspase" evidence="2">
    <location>
        <begin position="104"/>
        <end position="259"/>
    </location>
</feature>
<evidence type="ECO:0000313" key="4">
    <source>
        <dbReference type="Proteomes" id="UP001524586"/>
    </source>
</evidence>
<reference evidence="3 4" key="1">
    <citation type="submission" date="2022-07" db="EMBL/GenBank/DDBJ databases">
        <title>Methylomonas rivi sp. nov., Methylomonas rosea sp. nov., Methylomonas aureus sp. nov. and Methylomonas subterranea sp. nov., four novel methanotrophs isolated from a freshwater creek and the deep terrestrial subsurface.</title>
        <authorList>
            <person name="Abin C."/>
            <person name="Sankaranarayanan K."/>
            <person name="Garner C."/>
            <person name="Sindelar R."/>
            <person name="Kotary K."/>
            <person name="Garner R."/>
            <person name="Barclay S."/>
            <person name="Lawson P."/>
            <person name="Krumholz L."/>
        </authorList>
    </citation>
    <scope>NUCLEOTIDE SEQUENCE [LARGE SCALE GENOMIC DNA]</scope>
    <source>
        <strain evidence="3 4">WSC-6</strain>
    </source>
</reference>